<protein>
    <recommendedName>
        <fullName evidence="3">DUF2470 domain-containing protein</fullName>
    </recommendedName>
</protein>
<dbReference type="EMBL" id="VIEB01000027">
    <property type="protein sequence ID" value="TQE11715.1"/>
    <property type="molecule type" value="Genomic_DNA"/>
</dbReference>
<keyword evidence="2" id="KW-1185">Reference proteome</keyword>
<dbReference type="PANTHER" id="PTHR13343:SF18">
    <property type="entry name" value="PENTATRICOPEPTIDE REPEAT (PPR) SUPERFAMILY PROTEIN"/>
    <property type="match status" value="1"/>
</dbReference>
<dbReference type="Gene3D" id="3.20.180.10">
    <property type="entry name" value="PNP-oxidase-like"/>
    <property type="match status" value="1"/>
</dbReference>
<proteinExistence type="predicted"/>
<organism evidence="1 2">
    <name type="scientific">Malus baccata</name>
    <name type="common">Siberian crab apple</name>
    <name type="synonym">Pyrus baccata</name>
    <dbReference type="NCBI Taxonomy" id="106549"/>
    <lineage>
        <taxon>Eukaryota</taxon>
        <taxon>Viridiplantae</taxon>
        <taxon>Streptophyta</taxon>
        <taxon>Embryophyta</taxon>
        <taxon>Tracheophyta</taxon>
        <taxon>Spermatophyta</taxon>
        <taxon>Magnoliopsida</taxon>
        <taxon>eudicotyledons</taxon>
        <taxon>Gunneridae</taxon>
        <taxon>Pentapetalae</taxon>
        <taxon>rosids</taxon>
        <taxon>fabids</taxon>
        <taxon>Rosales</taxon>
        <taxon>Rosaceae</taxon>
        <taxon>Amygdaloideae</taxon>
        <taxon>Maleae</taxon>
        <taxon>Malus</taxon>
    </lineage>
</organism>
<sequence>MAIAAAASLPFERVCSSTTHGISSSWMKPPFNDRRALDLPGIRNPLFGSTQFHWLSNGHDLCHSKVSVAADYSDSVPDSSSYLTSQGYHPLEEVKMCKMVRDTKLTSAEIARTTVEANCSATVVFPGRIHCEPHEQISWAEFEYVIDDCGDLYFEIFDDANLLEDRTASNPVNVLFGMDILAYDDARISGDFSILDGSSSDEIPFDDYYSEVVDSEVSDVLDWGLPDTCSSIHPICFAKYLTKAIDNEYNRKMDHPSNGVSILGCLRPAFADEEFYVRRLFHYEDSDGYNSDWKDGKSVSLSSESDRSSTLYRLEIMRIELFSSTISLHDFQDAEPDVLVNSTSEIVERFSERGIRCDVALKDLCKRKGLHVEQSKAHVFYKSRGPVEYYVAVIERTISLDEVLSSIMNLSAPLGGADSITLAVDLTDAQHIILQTIHEGTYGAHLIGVDSLGMDVRVFSGLEVQTHRFPFKVRVTSEVAAEKQIQQLLFPRSRRKKLSAHNVRGVESY</sequence>
<evidence type="ECO:0008006" key="3">
    <source>
        <dbReference type="Google" id="ProtNLM"/>
    </source>
</evidence>
<dbReference type="AlphaFoldDB" id="A0A540NL19"/>
<evidence type="ECO:0000313" key="1">
    <source>
        <dbReference type="EMBL" id="TQE11715.1"/>
    </source>
</evidence>
<dbReference type="STRING" id="106549.A0A540NL19"/>
<name>A0A540NL19_MALBA</name>
<accession>A0A540NL19</accession>
<comment type="caution">
    <text evidence="1">The sequence shown here is derived from an EMBL/GenBank/DDBJ whole genome shotgun (WGS) entry which is preliminary data.</text>
</comment>
<gene>
    <name evidence="1" type="ORF">C1H46_002751</name>
</gene>
<dbReference type="InterPro" id="IPR037119">
    <property type="entry name" value="Haem_oxidase_HugZ-like_sf"/>
</dbReference>
<dbReference type="Proteomes" id="UP000315295">
    <property type="component" value="Unassembled WGS sequence"/>
</dbReference>
<reference evidence="1 2" key="1">
    <citation type="journal article" date="2019" name="G3 (Bethesda)">
        <title>Sequencing of a Wild Apple (Malus baccata) Genome Unravels the Differences Between Cultivated and Wild Apple Species Regarding Disease Resistance and Cold Tolerance.</title>
        <authorList>
            <person name="Chen X."/>
        </authorList>
    </citation>
    <scope>NUCLEOTIDE SEQUENCE [LARGE SCALE GENOMIC DNA]</scope>
    <source>
        <strain evidence="2">cv. Shandingzi</strain>
        <tissue evidence="1">Leaves</tissue>
    </source>
</reference>
<evidence type="ECO:0000313" key="2">
    <source>
        <dbReference type="Proteomes" id="UP000315295"/>
    </source>
</evidence>
<dbReference type="PANTHER" id="PTHR13343">
    <property type="entry name" value="CREG1 PROTEIN"/>
    <property type="match status" value="1"/>
</dbReference>